<evidence type="ECO:0008006" key="4">
    <source>
        <dbReference type="Google" id="ProtNLM"/>
    </source>
</evidence>
<proteinExistence type="predicted"/>
<accession>A0ABV2HGA8</accession>
<evidence type="ECO:0000256" key="1">
    <source>
        <dbReference type="SAM" id="MobiDB-lite"/>
    </source>
</evidence>
<feature type="compositionally biased region" description="Polar residues" evidence="1">
    <location>
        <begin position="145"/>
        <end position="156"/>
    </location>
</feature>
<comment type="caution">
    <text evidence="2">The sequence shown here is derived from an EMBL/GenBank/DDBJ whole genome shotgun (WGS) entry which is preliminary data.</text>
</comment>
<feature type="compositionally biased region" description="Polar residues" evidence="1">
    <location>
        <begin position="19"/>
        <end position="28"/>
    </location>
</feature>
<feature type="compositionally biased region" description="Basic and acidic residues" evidence="1">
    <location>
        <begin position="431"/>
        <end position="450"/>
    </location>
</feature>
<dbReference type="EMBL" id="JBEPLI010000004">
    <property type="protein sequence ID" value="MET3589585.1"/>
    <property type="molecule type" value="Genomic_DNA"/>
</dbReference>
<feature type="compositionally biased region" description="Basic and acidic residues" evidence="1">
    <location>
        <begin position="463"/>
        <end position="472"/>
    </location>
</feature>
<dbReference type="RefSeq" id="WP_354189256.1">
    <property type="nucleotide sequence ID" value="NZ_JBEPLI010000004.1"/>
</dbReference>
<reference evidence="2 3" key="1">
    <citation type="submission" date="2024-06" db="EMBL/GenBank/DDBJ databases">
        <title>Genomic Encyclopedia of Type Strains, Phase IV (KMG-IV): sequencing the most valuable type-strain genomes for metagenomic binning, comparative biology and taxonomic classification.</title>
        <authorList>
            <person name="Goeker M."/>
        </authorList>
    </citation>
    <scope>NUCLEOTIDE SEQUENCE [LARGE SCALE GENOMIC DNA]</scope>
    <source>
        <strain evidence="2 3">DSM 23649</strain>
    </source>
</reference>
<evidence type="ECO:0000313" key="3">
    <source>
        <dbReference type="Proteomes" id="UP001549086"/>
    </source>
</evidence>
<feature type="compositionally biased region" description="Polar residues" evidence="1">
    <location>
        <begin position="217"/>
        <end position="228"/>
    </location>
</feature>
<feature type="compositionally biased region" description="Basic and acidic residues" evidence="1">
    <location>
        <begin position="126"/>
        <end position="139"/>
    </location>
</feature>
<name>A0ABV2HGA8_9HYPH</name>
<feature type="region of interest" description="Disordered" evidence="1">
    <location>
        <begin position="1"/>
        <end position="318"/>
    </location>
</feature>
<feature type="compositionally biased region" description="Basic and acidic residues" evidence="1">
    <location>
        <begin position="291"/>
        <end position="303"/>
    </location>
</feature>
<feature type="compositionally biased region" description="Basic and acidic residues" evidence="1">
    <location>
        <begin position="198"/>
        <end position="211"/>
    </location>
</feature>
<organism evidence="2 3">
    <name type="scientific">Bartonella silvatica</name>
    <dbReference type="NCBI Taxonomy" id="357760"/>
    <lineage>
        <taxon>Bacteria</taxon>
        <taxon>Pseudomonadati</taxon>
        <taxon>Pseudomonadota</taxon>
        <taxon>Alphaproteobacteria</taxon>
        <taxon>Hyphomicrobiales</taxon>
        <taxon>Bartonellaceae</taxon>
        <taxon>Bartonella</taxon>
    </lineage>
</organism>
<protein>
    <recommendedName>
        <fullName evidence="4">BepD protein</fullName>
    </recommendedName>
</protein>
<gene>
    <name evidence="2" type="ORF">ABID23_000669</name>
</gene>
<sequence length="485" mass="53874">MKKHQPSRPPGFNPEELYTQVNKQNRGHPSQPLEEVDTGESSRRPLQQPVESVHATFGMETNPQGVVAGPSSISESDVPSQRPVENPYSIPRNTPNLQGVVMPPSPTSRRPPRPQRGVEPYLVVDLFDKDGQGPKKPDENPYEEVNQSYHRSQNPIGLNPVSEGSGYRPQGVVMPPSPTSRRSPRPQRGVEPYLVVDLFDKDGQGPKKPDENPYEEVNQSYHRSQNPIGLNPVSEGSGYRPQGVVMPPSPTSRRPPHPQRGVSPYLVTNLFGDDGQDPPGVGTGPYAVVDLFDKEGQGLKNPEEGLYEEMNPRATTSPSRAASITKALGEHVKVQYGEAEVKHWCKLVYGNSSALDTQLARVLENPTKAEDVLYELLEKPETGGRLAGREVFGVKSPGRREAEEDFGPLCAAFERHVSTVQNLHKDLNRQYAKEHGQRCEPEGQKKDAERRHHHHRRSQGQHSPEREERQQRENSPARGAAAFAL</sequence>
<dbReference type="NCBIfam" id="NF033856">
    <property type="entry name" value="T4SS_effec_BID"/>
    <property type="match status" value="1"/>
</dbReference>
<keyword evidence="3" id="KW-1185">Reference proteome</keyword>
<evidence type="ECO:0000313" key="2">
    <source>
        <dbReference type="EMBL" id="MET3589585.1"/>
    </source>
</evidence>
<feature type="region of interest" description="Disordered" evidence="1">
    <location>
        <begin position="431"/>
        <end position="485"/>
    </location>
</feature>
<dbReference type="Proteomes" id="UP001549086">
    <property type="component" value="Unassembled WGS sequence"/>
</dbReference>